<reference evidence="3 4" key="1">
    <citation type="submission" date="2020-08" db="EMBL/GenBank/DDBJ databases">
        <title>Genome sequence of Thermomonas brevis KACC 16975T.</title>
        <authorList>
            <person name="Hyun D.-W."/>
            <person name="Bae J.-W."/>
        </authorList>
    </citation>
    <scope>NUCLEOTIDE SEQUENCE [LARGE SCALE GENOMIC DNA]</scope>
    <source>
        <strain evidence="3 4">KACC 16975</strain>
    </source>
</reference>
<evidence type="ECO:0000259" key="2">
    <source>
        <dbReference type="Pfam" id="PF00144"/>
    </source>
</evidence>
<name>A0A7G9QUP3_9GAMM</name>
<dbReference type="PANTHER" id="PTHR46825">
    <property type="entry name" value="D-ALANYL-D-ALANINE-CARBOXYPEPTIDASE/ENDOPEPTIDASE AMPH"/>
    <property type="match status" value="1"/>
</dbReference>
<keyword evidence="4" id="KW-1185">Reference proteome</keyword>
<evidence type="ECO:0000313" key="4">
    <source>
        <dbReference type="Proteomes" id="UP000515977"/>
    </source>
</evidence>
<evidence type="ECO:0000256" key="1">
    <source>
        <dbReference type="SAM" id="MobiDB-lite"/>
    </source>
</evidence>
<dbReference type="EMBL" id="CP060711">
    <property type="protein sequence ID" value="QNN47068.1"/>
    <property type="molecule type" value="Genomic_DNA"/>
</dbReference>
<dbReference type="Gene3D" id="3.40.710.10">
    <property type="entry name" value="DD-peptidase/beta-lactamase superfamily"/>
    <property type="match status" value="1"/>
</dbReference>
<dbReference type="InterPro" id="IPR001466">
    <property type="entry name" value="Beta-lactam-related"/>
</dbReference>
<dbReference type="Proteomes" id="UP000515977">
    <property type="component" value="Chromosome"/>
</dbReference>
<organism evidence="3 4">
    <name type="scientific">Thermomonas brevis</name>
    <dbReference type="NCBI Taxonomy" id="215691"/>
    <lineage>
        <taxon>Bacteria</taxon>
        <taxon>Pseudomonadati</taxon>
        <taxon>Pseudomonadota</taxon>
        <taxon>Gammaproteobacteria</taxon>
        <taxon>Lysobacterales</taxon>
        <taxon>Lysobacteraceae</taxon>
        <taxon>Thermomonas</taxon>
    </lineage>
</organism>
<sequence>MVALHLPAGTDPRPALRRAGDRPEEPMPQAELDRLMQRYDGDVPGASLLVLRDGEAVMRRGYGRSDLERSVETGPATAYRLASVSKQFTAAAVLLLAQGGKLAIDDPVRKWLPSLPREDEAITLRHLLTHTSGLIDYEDLMAEPYDGQIRDAGVLALLEQEHRLYFAPGSAYRYSNGAYALLSLIVERASGMAYPEFLRERIFRPLNMHDTLAYVEGGPAVPHRAWGYSEIDGRWQRTDQSSTSAVLGDGGIYSTIDDLARWDAALYDDRLLSDASRALAFGPQVEVTGEGYEAHYGFGWRITGETLWHSGETIGFRNVIVRWPKRHLTVVLLSNRNDPEPYRTALEIGALFQRGGSPP</sequence>
<dbReference type="KEGG" id="tbv:H9L17_02555"/>
<proteinExistence type="predicted"/>
<dbReference type="AlphaFoldDB" id="A0A7G9QUP3"/>
<evidence type="ECO:0000313" key="3">
    <source>
        <dbReference type="EMBL" id="QNN47068.1"/>
    </source>
</evidence>
<dbReference type="InterPro" id="IPR012338">
    <property type="entry name" value="Beta-lactam/transpept-like"/>
</dbReference>
<dbReference type="SUPFAM" id="SSF56601">
    <property type="entry name" value="beta-lactamase/transpeptidase-like"/>
    <property type="match status" value="1"/>
</dbReference>
<feature type="domain" description="Beta-lactamase-related" evidence="2">
    <location>
        <begin position="32"/>
        <end position="345"/>
    </location>
</feature>
<feature type="region of interest" description="Disordered" evidence="1">
    <location>
        <begin position="1"/>
        <end position="26"/>
    </location>
</feature>
<accession>A0A7G9QUP3</accession>
<gene>
    <name evidence="3" type="ORF">H9L17_02555</name>
</gene>
<dbReference type="PANTHER" id="PTHR46825:SF9">
    <property type="entry name" value="BETA-LACTAMASE-RELATED DOMAIN-CONTAINING PROTEIN"/>
    <property type="match status" value="1"/>
</dbReference>
<protein>
    <submittedName>
        <fullName evidence="3">Beta-lactamase family protein</fullName>
    </submittedName>
</protein>
<dbReference type="Pfam" id="PF00144">
    <property type="entry name" value="Beta-lactamase"/>
    <property type="match status" value="1"/>
</dbReference>
<dbReference type="InterPro" id="IPR050491">
    <property type="entry name" value="AmpC-like"/>
</dbReference>